<dbReference type="Proteomes" id="UP000649826">
    <property type="component" value="Unassembled WGS sequence"/>
</dbReference>
<proteinExistence type="predicted"/>
<sequence>MLINKIVSSILQTILFGIIPVAWWFVTVRKHQKFAEWIGLKKVQGGKKTLIGIIVVSIVFIVSGALTLYTIRDIETANANGSIIPSWIIHTISNLFSGIYAAFSII</sequence>
<reference evidence="2 3" key="1">
    <citation type="submission" date="2020-08" db="EMBL/GenBank/DDBJ databases">
        <title>Genome public.</title>
        <authorList>
            <person name="Liu C."/>
            <person name="Sun Q."/>
        </authorList>
    </citation>
    <scope>NUCLEOTIDE SEQUENCE [LARGE SCALE GENOMIC DNA]</scope>
    <source>
        <strain evidence="2 3">M29</strain>
    </source>
</reference>
<dbReference type="EMBL" id="JACOQG010000033">
    <property type="protein sequence ID" value="MBC5780875.1"/>
    <property type="molecule type" value="Genomic_DNA"/>
</dbReference>
<keyword evidence="3" id="KW-1185">Reference proteome</keyword>
<feature type="transmembrane region" description="Helical" evidence="1">
    <location>
        <begin position="83"/>
        <end position="103"/>
    </location>
</feature>
<evidence type="ECO:0000313" key="2">
    <source>
        <dbReference type="EMBL" id="MBC5780875.1"/>
    </source>
</evidence>
<organism evidence="2 3">
    <name type="scientific">Blautia difficilis</name>
    <dbReference type="NCBI Taxonomy" id="2763027"/>
    <lineage>
        <taxon>Bacteria</taxon>
        <taxon>Bacillati</taxon>
        <taxon>Bacillota</taxon>
        <taxon>Clostridia</taxon>
        <taxon>Lachnospirales</taxon>
        <taxon>Lachnospiraceae</taxon>
        <taxon>Blautia</taxon>
    </lineage>
</organism>
<dbReference type="RefSeq" id="WP_186995532.1">
    <property type="nucleotide sequence ID" value="NZ_JACOQG010000033.1"/>
</dbReference>
<keyword evidence="1" id="KW-1133">Transmembrane helix</keyword>
<accession>A0ABR7ILR3</accession>
<name>A0ABR7ILR3_9FIRM</name>
<evidence type="ECO:0000256" key="1">
    <source>
        <dbReference type="SAM" id="Phobius"/>
    </source>
</evidence>
<evidence type="ECO:0000313" key="3">
    <source>
        <dbReference type="Proteomes" id="UP000649826"/>
    </source>
</evidence>
<feature type="transmembrane region" description="Helical" evidence="1">
    <location>
        <begin position="49"/>
        <end position="71"/>
    </location>
</feature>
<keyword evidence="1" id="KW-0812">Transmembrane</keyword>
<gene>
    <name evidence="2" type="ORF">H8Z82_14685</name>
</gene>
<feature type="transmembrane region" description="Helical" evidence="1">
    <location>
        <begin position="6"/>
        <end position="28"/>
    </location>
</feature>
<keyword evidence="1" id="KW-0472">Membrane</keyword>
<comment type="caution">
    <text evidence="2">The sequence shown here is derived from an EMBL/GenBank/DDBJ whole genome shotgun (WGS) entry which is preliminary data.</text>
</comment>
<protein>
    <submittedName>
        <fullName evidence="2">Uncharacterized protein</fullName>
    </submittedName>
</protein>